<evidence type="ECO:0000256" key="2">
    <source>
        <dbReference type="PIRNR" id="PIRNR016661"/>
    </source>
</evidence>
<proteinExistence type="inferred from homology"/>
<comment type="similarity">
    <text evidence="1 2">Belongs to the BioY family.</text>
</comment>
<keyword evidence="5" id="KW-1185">Reference proteome</keyword>
<evidence type="ECO:0000313" key="4">
    <source>
        <dbReference type="EMBL" id="MDQ0455114.1"/>
    </source>
</evidence>
<keyword evidence="2" id="KW-0813">Transport</keyword>
<dbReference type="PIRSF" id="PIRSF016661">
    <property type="entry name" value="BioY"/>
    <property type="match status" value="1"/>
</dbReference>
<dbReference type="InterPro" id="IPR003784">
    <property type="entry name" value="BioY"/>
</dbReference>
<feature type="transmembrane region" description="Helical" evidence="3">
    <location>
        <begin position="99"/>
        <end position="121"/>
    </location>
</feature>
<organism evidence="4 5">
    <name type="scientific">Rhizobium paknamense</name>
    <dbReference type="NCBI Taxonomy" id="1206817"/>
    <lineage>
        <taxon>Bacteria</taxon>
        <taxon>Pseudomonadati</taxon>
        <taxon>Pseudomonadota</taxon>
        <taxon>Alphaproteobacteria</taxon>
        <taxon>Hyphomicrobiales</taxon>
        <taxon>Rhizobiaceae</taxon>
        <taxon>Rhizobium/Agrobacterium group</taxon>
        <taxon>Rhizobium</taxon>
    </lineage>
</organism>
<evidence type="ECO:0000256" key="3">
    <source>
        <dbReference type="SAM" id="Phobius"/>
    </source>
</evidence>
<dbReference type="EMBL" id="JAUSWH010000003">
    <property type="protein sequence ID" value="MDQ0455114.1"/>
    <property type="molecule type" value="Genomic_DNA"/>
</dbReference>
<dbReference type="Gene3D" id="1.10.1760.20">
    <property type="match status" value="1"/>
</dbReference>
<keyword evidence="3" id="KW-0812">Transmembrane</keyword>
<keyword evidence="2" id="KW-1003">Cell membrane</keyword>
<dbReference type="PANTHER" id="PTHR34295">
    <property type="entry name" value="BIOTIN TRANSPORTER BIOY"/>
    <property type="match status" value="1"/>
</dbReference>
<keyword evidence="3" id="KW-1133">Transmembrane helix</keyword>
<protein>
    <recommendedName>
        <fullName evidence="2">Biotin transporter</fullName>
    </recommendedName>
</protein>
<feature type="transmembrane region" description="Helical" evidence="3">
    <location>
        <begin position="162"/>
        <end position="188"/>
    </location>
</feature>
<evidence type="ECO:0000256" key="1">
    <source>
        <dbReference type="ARBA" id="ARBA00010692"/>
    </source>
</evidence>
<comment type="subcellular location">
    <subcellularLocation>
        <location evidence="2">Cell membrane</location>
        <topology evidence="2">Multi-pass membrane protein</topology>
    </subcellularLocation>
</comment>
<keyword evidence="2 3" id="KW-0472">Membrane</keyword>
<comment type="caution">
    <text evidence="4">The sequence shown here is derived from an EMBL/GenBank/DDBJ whole genome shotgun (WGS) entry which is preliminary data.</text>
</comment>
<feature type="transmembrane region" description="Helical" evidence="3">
    <location>
        <begin position="57"/>
        <end position="79"/>
    </location>
</feature>
<dbReference type="PANTHER" id="PTHR34295:SF1">
    <property type="entry name" value="BIOTIN TRANSPORTER BIOY"/>
    <property type="match status" value="1"/>
</dbReference>
<feature type="transmembrane region" description="Helical" evidence="3">
    <location>
        <begin position="23"/>
        <end position="45"/>
    </location>
</feature>
<dbReference type="Proteomes" id="UP001235269">
    <property type="component" value="Unassembled WGS sequence"/>
</dbReference>
<accession>A0ABU0IA64</accession>
<feature type="transmembrane region" description="Helical" evidence="3">
    <location>
        <begin position="133"/>
        <end position="156"/>
    </location>
</feature>
<evidence type="ECO:0000313" key="5">
    <source>
        <dbReference type="Proteomes" id="UP001235269"/>
    </source>
</evidence>
<name>A0ABU0IA64_9HYPH</name>
<dbReference type="Pfam" id="PF02632">
    <property type="entry name" value="BioY"/>
    <property type="match status" value="1"/>
</dbReference>
<gene>
    <name evidence="4" type="ORF">QO005_001444</name>
</gene>
<dbReference type="RefSeq" id="WP_307157303.1">
    <property type="nucleotide sequence ID" value="NZ_JAUSWH010000003.1"/>
</dbReference>
<sequence>MSSIPSTPFAGRFDPLALSGRSFMVKLALVLGGTLVLAVASRISVPMVPVPITLQTLALTMMGVLYGWRLALATVLAWLGEAALGLPVLANGASGLAPFFGPTAGYLLSFPLIAVLAGVLAEQGWTGRRLVASFIAHFSANLLCLMTGWAWLAVMIGAEKAFFAGVAPFMIGAMLKSALAAALLFAMAQMPQPK</sequence>
<reference evidence="4 5" key="1">
    <citation type="submission" date="2023-07" db="EMBL/GenBank/DDBJ databases">
        <title>Genomic Encyclopedia of Type Strains, Phase IV (KMG-IV): sequencing the most valuable type-strain genomes for metagenomic binning, comparative biology and taxonomic classification.</title>
        <authorList>
            <person name="Goeker M."/>
        </authorList>
    </citation>
    <scope>NUCLEOTIDE SEQUENCE [LARGE SCALE GENOMIC DNA]</scope>
    <source>
        <strain evidence="4 5">DSM 100301</strain>
    </source>
</reference>